<evidence type="ECO:0000256" key="1">
    <source>
        <dbReference type="SAM" id="MobiDB-lite"/>
    </source>
</evidence>
<keyword evidence="2" id="KW-0812">Transmembrane</keyword>
<evidence type="ECO:0000313" key="4">
    <source>
        <dbReference type="Proteomes" id="UP001190700"/>
    </source>
</evidence>
<dbReference type="Proteomes" id="UP001190700">
    <property type="component" value="Unassembled WGS sequence"/>
</dbReference>
<evidence type="ECO:0000256" key="2">
    <source>
        <dbReference type="SAM" id="Phobius"/>
    </source>
</evidence>
<proteinExistence type="predicted"/>
<gene>
    <name evidence="3" type="ORF">CYMTET_30490</name>
</gene>
<feature type="region of interest" description="Disordered" evidence="1">
    <location>
        <begin position="1"/>
        <end position="23"/>
    </location>
</feature>
<organism evidence="3 4">
    <name type="scientific">Cymbomonas tetramitiformis</name>
    <dbReference type="NCBI Taxonomy" id="36881"/>
    <lineage>
        <taxon>Eukaryota</taxon>
        <taxon>Viridiplantae</taxon>
        <taxon>Chlorophyta</taxon>
        <taxon>Pyramimonadophyceae</taxon>
        <taxon>Pyramimonadales</taxon>
        <taxon>Pyramimonadaceae</taxon>
        <taxon>Cymbomonas</taxon>
    </lineage>
</organism>
<reference evidence="3 4" key="1">
    <citation type="journal article" date="2015" name="Genome Biol. Evol.">
        <title>Comparative Genomics of a Bacterivorous Green Alga Reveals Evolutionary Causalities and Consequences of Phago-Mixotrophic Mode of Nutrition.</title>
        <authorList>
            <person name="Burns J.A."/>
            <person name="Paasch A."/>
            <person name="Narechania A."/>
            <person name="Kim E."/>
        </authorList>
    </citation>
    <scope>NUCLEOTIDE SEQUENCE [LARGE SCALE GENOMIC DNA]</scope>
    <source>
        <strain evidence="3 4">PLY_AMNH</strain>
    </source>
</reference>
<feature type="compositionally biased region" description="Low complexity" evidence="1">
    <location>
        <begin position="126"/>
        <end position="136"/>
    </location>
</feature>
<comment type="caution">
    <text evidence="3">The sequence shown here is derived from an EMBL/GenBank/DDBJ whole genome shotgun (WGS) entry which is preliminary data.</text>
</comment>
<protein>
    <submittedName>
        <fullName evidence="3">Uncharacterized protein</fullName>
    </submittedName>
</protein>
<dbReference type="AlphaFoldDB" id="A0AAE0FIP9"/>
<feature type="region of interest" description="Disordered" evidence="1">
    <location>
        <begin position="94"/>
        <end position="147"/>
    </location>
</feature>
<accession>A0AAE0FIP9</accession>
<keyword evidence="2" id="KW-1133">Transmembrane helix</keyword>
<dbReference type="PANTHER" id="PTHR34677:SF3">
    <property type="entry name" value="BACTERIAL IG-LIKE DOMAIN-CONTAINING PROTEIN"/>
    <property type="match status" value="1"/>
</dbReference>
<evidence type="ECO:0000313" key="3">
    <source>
        <dbReference type="EMBL" id="KAK3260557.1"/>
    </source>
</evidence>
<dbReference type="PANTHER" id="PTHR34677">
    <property type="match status" value="1"/>
</dbReference>
<name>A0AAE0FIP9_9CHLO</name>
<keyword evidence="4" id="KW-1185">Reference proteome</keyword>
<dbReference type="EMBL" id="LGRX02017590">
    <property type="protein sequence ID" value="KAK3260557.1"/>
    <property type="molecule type" value="Genomic_DNA"/>
</dbReference>
<sequence>MKQSPRKIGDNTSKRRRTNRNAFTPSSLGAQLLLLSSFGYLAISTLQNGFFIYQSTFSEPSQLHYAAHDPEPALTLPQDRFAPLHIEPPHELRHAQEESDTDFVSNLLPPVPTAMPEHPVQDQIRSSSLPDAVSSSDTISARPSVNDDAIPTSKVAFRIMPHQPAVTNKQEATFSFEPLLENMRTARCKVDMRSFSECESPKRYKNLGAGMHTFSLLGMENEDSEPVMSSFSWLVDVERPVVTLTGKPSPASPPALSLDVLAAGWWQAVACVHSTSEAAHSVCQLTFAAASARGPLAGPANGRASTSFEVVATWSKPLASPMTSSHVAVDWGTIGNVTLLSTDALDTPTYSITVVASGNVSQSMHFSIPEDVVVDRAGNGNAASRRALLILSNPDASLCDEGGGAEGVGFKVRSDGYLRIGCK</sequence>
<feature type="transmembrane region" description="Helical" evidence="2">
    <location>
        <begin position="21"/>
        <end position="43"/>
    </location>
</feature>
<keyword evidence="2" id="KW-0472">Membrane</keyword>